<dbReference type="OrthoDB" id="9791556at2"/>
<protein>
    <submittedName>
        <fullName evidence="2">Methyltransferase domain-containing protein</fullName>
    </submittedName>
</protein>
<feature type="domain" description="Ribosomal RNA large subunit methyltransferase K/L-like methyltransferase" evidence="1">
    <location>
        <begin position="151"/>
        <end position="249"/>
    </location>
</feature>
<dbReference type="EMBL" id="CP034235">
    <property type="protein sequence ID" value="QGQ98273.1"/>
    <property type="molecule type" value="Genomic_DNA"/>
</dbReference>
<dbReference type="GO" id="GO:0016423">
    <property type="term" value="F:tRNA (guanine) methyltransferase activity"/>
    <property type="evidence" value="ECO:0007669"/>
    <property type="project" value="TreeGrafter"/>
</dbReference>
<dbReference type="GO" id="GO:0030488">
    <property type="term" value="P:tRNA methylation"/>
    <property type="evidence" value="ECO:0007669"/>
    <property type="project" value="TreeGrafter"/>
</dbReference>
<dbReference type="AlphaFoldDB" id="A0A6B8RS35"/>
<reference evidence="3" key="1">
    <citation type="submission" date="2018-11" db="EMBL/GenBank/DDBJ databases">
        <title>Complete genome sequence of Paenibacillus sp. ML311-T8.</title>
        <authorList>
            <person name="Nam Y.-D."/>
            <person name="Kang J."/>
            <person name="Chung W.-H."/>
            <person name="Park Y.S."/>
        </authorList>
    </citation>
    <scope>NUCLEOTIDE SEQUENCE [LARGE SCALE GENOMIC DNA]</scope>
    <source>
        <strain evidence="3">ML311-T8</strain>
    </source>
</reference>
<dbReference type="Pfam" id="PF01170">
    <property type="entry name" value="UPF0020"/>
    <property type="match status" value="1"/>
</dbReference>
<evidence type="ECO:0000259" key="1">
    <source>
        <dbReference type="Pfam" id="PF01170"/>
    </source>
</evidence>
<keyword evidence="3" id="KW-1185">Reference proteome</keyword>
<dbReference type="InterPro" id="IPR000241">
    <property type="entry name" value="RlmKL-like_Mtase"/>
</dbReference>
<dbReference type="CDD" id="cd02440">
    <property type="entry name" value="AdoMet_MTases"/>
    <property type="match status" value="1"/>
</dbReference>
<dbReference type="KEGG" id="ppsc:EHS13_27010"/>
<keyword evidence="2" id="KW-0489">Methyltransferase</keyword>
<dbReference type="PANTHER" id="PTHR14911:SF13">
    <property type="entry name" value="TRNA (GUANINE(6)-N2)-METHYLTRANSFERASE THUMP3"/>
    <property type="match status" value="1"/>
</dbReference>
<organism evidence="2 3">
    <name type="scientific">Paenibacillus psychroresistens</name>
    <dbReference type="NCBI Taxonomy" id="1778678"/>
    <lineage>
        <taxon>Bacteria</taxon>
        <taxon>Bacillati</taxon>
        <taxon>Bacillota</taxon>
        <taxon>Bacilli</taxon>
        <taxon>Bacillales</taxon>
        <taxon>Paenibacillaceae</taxon>
        <taxon>Paenibacillus</taxon>
    </lineage>
</organism>
<proteinExistence type="predicted"/>
<dbReference type="RefSeq" id="WP_155703375.1">
    <property type="nucleotide sequence ID" value="NZ_CP034235.1"/>
</dbReference>
<keyword evidence="2" id="KW-0808">Transferase</keyword>
<evidence type="ECO:0000313" key="3">
    <source>
        <dbReference type="Proteomes" id="UP000426246"/>
    </source>
</evidence>
<name>A0A6B8RS35_9BACL</name>
<gene>
    <name evidence="2" type="ORF">EHS13_27010</name>
</gene>
<dbReference type="SUPFAM" id="SSF53335">
    <property type="entry name" value="S-adenosyl-L-methionine-dependent methyltransferases"/>
    <property type="match status" value="1"/>
</dbReference>
<dbReference type="InterPro" id="IPR029063">
    <property type="entry name" value="SAM-dependent_MTases_sf"/>
</dbReference>
<dbReference type="Gene3D" id="3.40.50.150">
    <property type="entry name" value="Vaccinia Virus protein VP39"/>
    <property type="match status" value="1"/>
</dbReference>
<dbReference type="PANTHER" id="PTHR14911">
    <property type="entry name" value="THUMP DOMAIN-CONTAINING"/>
    <property type="match status" value="1"/>
</dbReference>
<dbReference type="Proteomes" id="UP000426246">
    <property type="component" value="Chromosome"/>
</dbReference>
<accession>A0A6B8RS35</accession>
<evidence type="ECO:0000313" key="2">
    <source>
        <dbReference type="EMBL" id="QGQ98273.1"/>
    </source>
</evidence>
<sequence length="311" mass="34608">MKLGYVYTYACHEDEKDLCQLELRVIFGIEPANGYIESSLYMDPSRSPFIKQRVSLLFSGTSSAELAEQVTAVELNEATFKVVYTEAEWDASVKLDFEEKRSVEREIGWQIQGKADMRTPERTFAVICLDNRWLFGECVSNKAIWLAHKNKPQNYSTALNTRLARAVVNIAIPQTEGIKAIDPCCGIGTVLIEARSMGIDMVGYDLNPLAVIGARANLAHFGLESNVTIGDMRSIQGSFDAAILDLPYNLCSVSSPEEQLEMLQSARGFARRVVIVTIEAMDELIINAGFMIQDRCIVSKGSFLRQVIVCI</sequence>